<name>A0A225E0R1_9BACT</name>
<dbReference type="AlphaFoldDB" id="A0A225E0R1"/>
<dbReference type="Gene3D" id="2.40.50.100">
    <property type="match status" value="1"/>
</dbReference>
<dbReference type="InterPro" id="IPR004167">
    <property type="entry name" value="PSBD"/>
</dbReference>
<dbReference type="PANTHER" id="PTHR43178">
    <property type="entry name" value="DIHYDROLIPOAMIDE ACETYLTRANSFERASE COMPONENT OF PYRUVATE DEHYDROGENASE COMPLEX"/>
    <property type="match status" value="1"/>
</dbReference>
<evidence type="ECO:0000313" key="11">
    <source>
        <dbReference type="Proteomes" id="UP000214646"/>
    </source>
</evidence>
<gene>
    <name evidence="10" type="ORF">FRUB_04025</name>
</gene>
<dbReference type="Pfam" id="PF02817">
    <property type="entry name" value="E3_binding"/>
    <property type="match status" value="2"/>
</dbReference>
<dbReference type="PROSITE" id="PS00189">
    <property type="entry name" value="LIPOYL"/>
    <property type="match status" value="1"/>
</dbReference>
<dbReference type="InterPro" id="IPR001078">
    <property type="entry name" value="2-oxoacid_DH_actylTfrase"/>
</dbReference>
<evidence type="ECO:0000256" key="5">
    <source>
        <dbReference type="ARBA" id="ARBA00022823"/>
    </source>
</evidence>
<feature type="domain" description="Peripheral subunit-binding (PSBD)" evidence="9">
    <location>
        <begin position="155"/>
        <end position="192"/>
    </location>
</feature>
<dbReference type="GO" id="GO:0031405">
    <property type="term" value="F:lipoic acid binding"/>
    <property type="evidence" value="ECO:0007669"/>
    <property type="project" value="TreeGrafter"/>
</dbReference>
<dbReference type="Pfam" id="PF00364">
    <property type="entry name" value="Biotin_lipoyl"/>
    <property type="match status" value="1"/>
</dbReference>
<keyword evidence="6 7" id="KW-0012">Acyltransferase</keyword>
<sequence length="429" mass="45908">MPVTVTIPRLGWNMEQGVFVGWLKQDGDTVRPGDLLFKLEGEKATEEIETLDGGTLRIPPDAPQPGATVAVGAVIGYLLQPGEADLPAAPDAPPVPASTAAQPDEPPTSPSVRRMLRERGIDPRALPGTGPGGRVTAEDVVRASTTVPAARQEPAISPRARRVAAELNVDYTRVRGTGRTGRIRERDIRVAAAPKGPAPTMAAALTPARKTIAARMLESQRTTAPVTLHAHPDATNLVNLREQFKTVARTDSARPVPSYTDFLIKLVGAALEQHPLLASRWTDDGIRPPDAIHIGVAVDVDSGLVVPVVRDVPKLGLREVAAQSRELIDRARGSRLTTRDMQGGCFTITNLGAYGIDTFTPIINPPECAILGVGRIDRKPVVQDDKIVARDQIALSLTFDHRIVDGAPAARFLQTICQLIENPGPYLST</sequence>
<dbReference type="PANTHER" id="PTHR43178:SF5">
    <property type="entry name" value="LIPOAMIDE ACYLTRANSFERASE COMPONENT OF BRANCHED-CHAIN ALPHA-KETO ACID DEHYDROGENASE COMPLEX, MITOCHONDRIAL"/>
    <property type="match status" value="1"/>
</dbReference>
<keyword evidence="11" id="KW-1185">Reference proteome</keyword>
<evidence type="ECO:0000256" key="7">
    <source>
        <dbReference type="RuleBase" id="RU003423"/>
    </source>
</evidence>
<dbReference type="InterPro" id="IPR036625">
    <property type="entry name" value="E3-bd_dom_sf"/>
</dbReference>
<dbReference type="CDD" id="cd06849">
    <property type="entry name" value="lipoyl_domain"/>
    <property type="match status" value="1"/>
</dbReference>
<dbReference type="GO" id="GO:0005737">
    <property type="term" value="C:cytoplasm"/>
    <property type="evidence" value="ECO:0007669"/>
    <property type="project" value="TreeGrafter"/>
</dbReference>
<feature type="domain" description="Peripheral subunit-binding (PSBD)" evidence="9">
    <location>
        <begin position="107"/>
        <end position="144"/>
    </location>
</feature>
<dbReference type="Pfam" id="PF00198">
    <property type="entry name" value="2-oxoacid_dh"/>
    <property type="match status" value="1"/>
</dbReference>
<dbReference type="SUPFAM" id="SSF52777">
    <property type="entry name" value="CoA-dependent acyltransferases"/>
    <property type="match status" value="1"/>
</dbReference>
<dbReference type="RefSeq" id="WP_143393226.1">
    <property type="nucleotide sequence ID" value="NZ_NIDE01000005.1"/>
</dbReference>
<evidence type="ECO:0000256" key="3">
    <source>
        <dbReference type="ARBA" id="ARBA00011484"/>
    </source>
</evidence>
<organism evidence="10 11">
    <name type="scientific">Fimbriiglobus ruber</name>
    <dbReference type="NCBI Taxonomy" id="1908690"/>
    <lineage>
        <taxon>Bacteria</taxon>
        <taxon>Pseudomonadati</taxon>
        <taxon>Planctomycetota</taxon>
        <taxon>Planctomycetia</taxon>
        <taxon>Gemmatales</taxon>
        <taxon>Gemmataceae</taxon>
        <taxon>Fimbriiglobus</taxon>
    </lineage>
</organism>
<dbReference type="PROSITE" id="PS51826">
    <property type="entry name" value="PSBD"/>
    <property type="match status" value="2"/>
</dbReference>
<evidence type="ECO:0000256" key="4">
    <source>
        <dbReference type="ARBA" id="ARBA00022679"/>
    </source>
</evidence>
<protein>
    <recommendedName>
        <fullName evidence="7">Dihydrolipoamide acetyltransferase component of pyruvate dehydrogenase complex</fullName>
        <ecNumber evidence="7">2.3.1.-</ecNumber>
    </recommendedName>
</protein>
<keyword evidence="10" id="KW-0670">Pyruvate</keyword>
<dbReference type="SUPFAM" id="SSF47005">
    <property type="entry name" value="Peripheral subunit-binding domain of 2-oxo acid dehydrogenase complex"/>
    <property type="match status" value="2"/>
</dbReference>
<dbReference type="InterPro" id="IPR003016">
    <property type="entry name" value="2-oxoA_DH_lipoyl-BS"/>
</dbReference>
<dbReference type="EC" id="2.3.1.-" evidence="7"/>
<feature type="region of interest" description="Disordered" evidence="8">
    <location>
        <begin position="85"/>
        <end position="112"/>
    </location>
</feature>
<evidence type="ECO:0000256" key="8">
    <source>
        <dbReference type="SAM" id="MobiDB-lite"/>
    </source>
</evidence>
<dbReference type="InterPro" id="IPR050743">
    <property type="entry name" value="2-oxoacid_DH_E2_comp"/>
</dbReference>
<comment type="subunit">
    <text evidence="3">Forms a 24-polypeptide structural core with octahedral symmetry.</text>
</comment>
<dbReference type="Gene3D" id="3.30.559.10">
    <property type="entry name" value="Chloramphenicol acetyltransferase-like domain"/>
    <property type="match status" value="1"/>
</dbReference>
<dbReference type="Proteomes" id="UP000214646">
    <property type="component" value="Unassembled WGS sequence"/>
</dbReference>
<dbReference type="OrthoDB" id="9805770at2"/>
<evidence type="ECO:0000256" key="1">
    <source>
        <dbReference type="ARBA" id="ARBA00001938"/>
    </source>
</evidence>
<reference evidence="11" key="1">
    <citation type="submission" date="2017-06" db="EMBL/GenBank/DDBJ databases">
        <title>Genome analysis of Fimbriiglobus ruber SP5, the first member of the order Planctomycetales with confirmed chitinolytic capability.</title>
        <authorList>
            <person name="Ravin N.V."/>
            <person name="Rakitin A.L."/>
            <person name="Ivanova A.A."/>
            <person name="Beletsky A.V."/>
            <person name="Kulichevskaya I.S."/>
            <person name="Mardanov A.V."/>
            <person name="Dedysh S.N."/>
        </authorList>
    </citation>
    <scope>NUCLEOTIDE SEQUENCE [LARGE SCALE GENOMIC DNA]</scope>
    <source>
        <strain evidence="11">SP5</strain>
    </source>
</reference>
<comment type="cofactor">
    <cofactor evidence="1 7">
        <name>(R)-lipoate</name>
        <dbReference type="ChEBI" id="CHEBI:83088"/>
    </cofactor>
</comment>
<dbReference type="GO" id="GO:0016407">
    <property type="term" value="F:acetyltransferase activity"/>
    <property type="evidence" value="ECO:0007669"/>
    <property type="project" value="TreeGrafter"/>
</dbReference>
<dbReference type="InterPro" id="IPR023213">
    <property type="entry name" value="CAT-like_dom_sf"/>
</dbReference>
<dbReference type="EMBL" id="NIDE01000005">
    <property type="protein sequence ID" value="OWK41947.1"/>
    <property type="molecule type" value="Genomic_DNA"/>
</dbReference>
<dbReference type="SUPFAM" id="SSF51230">
    <property type="entry name" value="Single hybrid motif"/>
    <property type="match status" value="1"/>
</dbReference>
<dbReference type="InterPro" id="IPR011053">
    <property type="entry name" value="Single_hybrid_motif"/>
</dbReference>
<proteinExistence type="inferred from homology"/>
<comment type="caution">
    <text evidence="10">The sequence shown here is derived from an EMBL/GenBank/DDBJ whole genome shotgun (WGS) entry which is preliminary data.</text>
</comment>
<evidence type="ECO:0000313" key="10">
    <source>
        <dbReference type="EMBL" id="OWK41947.1"/>
    </source>
</evidence>
<accession>A0A225E0R1</accession>
<comment type="similarity">
    <text evidence="2 7">Belongs to the 2-oxoacid dehydrogenase family.</text>
</comment>
<evidence type="ECO:0000259" key="9">
    <source>
        <dbReference type="PROSITE" id="PS51826"/>
    </source>
</evidence>
<keyword evidence="5 7" id="KW-0450">Lipoyl</keyword>
<evidence type="ECO:0000256" key="2">
    <source>
        <dbReference type="ARBA" id="ARBA00007317"/>
    </source>
</evidence>
<evidence type="ECO:0000256" key="6">
    <source>
        <dbReference type="ARBA" id="ARBA00023315"/>
    </source>
</evidence>
<keyword evidence="4 7" id="KW-0808">Transferase</keyword>
<dbReference type="InterPro" id="IPR000089">
    <property type="entry name" value="Biotin_lipoyl"/>
</dbReference>
<dbReference type="Gene3D" id="4.10.320.10">
    <property type="entry name" value="E3-binding domain"/>
    <property type="match status" value="2"/>
</dbReference>